<name>X0WHS5_9ZZZZ</name>
<dbReference type="AlphaFoldDB" id="X0WHS5"/>
<sequence length="79" mass="9378">MKKLLEIGLEKEMFLVKNRKIMEPKLYGFPYDEMGFLVEIRSYPSDNFYPILSSVQEAGTLFKLRAKKLRMELIDEPFL</sequence>
<gene>
    <name evidence="1" type="ORF">S01H1_35530</name>
</gene>
<feature type="non-terminal residue" evidence="1">
    <location>
        <position position="79"/>
    </location>
</feature>
<reference evidence="1" key="1">
    <citation type="journal article" date="2014" name="Front. Microbiol.">
        <title>High frequency of phylogenetically diverse reductive dehalogenase-homologous genes in deep subseafloor sedimentary metagenomes.</title>
        <authorList>
            <person name="Kawai M."/>
            <person name="Futagami T."/>
            <person name="Toyoda A."/>
            <person name="Takaki Y."/>
            <person name="Nishi S."/>
            <person name="Hori S."/>
            <person name="Arai W."/>
            <person name="Tsubouchi T."/>
            <person name="Morono Y."/>
            <person name="Uchiyama I."/>
            <person name="Ito T."/>
            <person name="Fujiyama A."/>
            <person name="Inagaki F."/>
            <person name="Takami H."/>
        </authorList>
    </citation>
    <scope>NUCLEOTIDE SEQUENCE</scope>
    <source>
        <strain evidence="1">Expedition CK06-06</strain>
    </source>
</reference>
<evidence type="ECO:0000313" key="1">
    <source>
        <dbReference type="EMBL" id="GAG12256.1"/>
    </source>
</evidence>
<comment type="caution">
    <text evidence="1">The sequence shown here is derived from an EMBL/GenBank/DDBJ whole genome shotgun (WGS) entry which is preliminary data.</text>
</comment>
<protein>
    <submittedName>
        <fullName evidence="1">Uncharacterized protein</fullName>
    </submittedName>
</protein>
<dbReference type="EMBL" id="BARS01022205">
    <property type="protein sequence ID" value="GAG12256.1"/>
    <property type="molecule type" value="Genomic_DNA"/>
</dbReference>
<proteinExistence type="predicted"/>
<organism evidence="1">
    <name type="scientific">marine sediment metagenome</name>
    <dbReference type="NCBI Taxonomy" id="412755"/>
    <lineage>
        <taxon>unclassified sequences</taxon>
        <taxon>metagenomes</taxon>
        <taxon>ecological metagenomes</taxon>
    </lineage>
</organism>
<accession>X0WHS5</accession>